<dbReference type="InterPro" id="IPR057326">
    <property type="entry name" value="KR_dom"/>
</dbReference>
<dbReference type="Pfam" id="PF00550">
    <property type="entry name" value="PP-binding"/>
    <property type="match status" value="2"/>
</dbReference>
<keyword evidence="4" id="KW-0808">Transferase</keyword>
<gene>
    <name evidence="8" type="ORF">FIA58_009570</name>
</gene>
<dbReference type="CDD" id="cd19534">
    <property type="entry name" value="E_NRPS"/>
    <property type="match status" value="1"/>
</dbReference>
<dbReference type="InterPro" id="IPR020841">
    <property type="entry name" value="PKS_Beta-ketoAc_synthase_dom"/>
</dbReference>
<organism evidence="8 9">
    <name type="scientific">Flavobacterium jejuense</name>
    <dbReference type="NCBI Taxonomy" id="1544455"/>
    <lineage>
        <taxon>Bacteria</taxon>
        <taxon>Pseudomonadati</taxon>
        <taxon>Bacteroidota</taxon>
        <taxon>Flavobacteriia</taxon>
        <taxon>Flavobacteriales</taxon>
        <taxon>Flavobacteriaceae</taxon>
        <taxon>Flavobacterium</taxon>
    </lineage>
</organism>
<dbReference type="CDD" id="cd00833">
    <property type="entry name" value="PKS"/>
    <property type="match status" value="1"/>
</dbReference>
<dbReference type="InterPro" id="IPR014030">
    <property type="entry name" value="Ketoacyl_synth_N"/>
</dbReference>
<dbReference type="Gene3D" id="3.30.559.10">
    <property type="entry name" value="Chloramphenicol acetyltransferase-like domain"/>
    <property type="match status" value="3"/>
</dbReference>
<feature type="domain" description="Carrier" evidence="6">
    <location>
        <begin position="2478"/>
        <end position="2552"/>
    </location>
</feature>
<dbReference type="InterPro" id="IPR049490">
    <property type="entry name" value="C883_1060-like_KR_N"/>
</dbReference>
<dbReference type="CDD" id="cd19531">
    <property type="entry name" value="LCL_NRPS-like"/>
    <property type="match status" value="1"/>
</dbReference>
<dbReference type="Gene3D" id="1.10.1200.10">
    <property type="entry name" value="ACP-like"/>
    <property type="match status" value="2"/>
</dbReference>
<dbReference type="EMBL" id="VEVQ02000005">
    <property type="protein sequence ID" value="NHN25922.1"/>
    <property type="molecule type" value="Genomic_DNA"/>
</dbReference>
<comment type="cofactor">
    <cofactor evidence="1">
        <name>pantetheine 4'-phosphate</name>
        <dbReference type="ChEBI" id="CHEBI:47942"/>
    </cofactor>
</comment>
<dbReference type="InterPro" id="IPR036736">
    <property type="entry name" value="ACP-like_sf"/>
</dbReference>
<dbReference type="Gene3D" id="3.40.50.720">
    <property type="entry name" value="NAD(P)-binding Rossmann-like Domain"/>
    <property type="match status" value="1"/>
</dbReference>
<dbReference type="InterPro" id="IPR016039">
    <property type="entry name" value="Thiolase-like"/>
</dbReference>
<dbReference type="InterPro" id="IPR010071">
    <property type="entry name" value="AA_adenyl_dom"/>
</dbReference>
<dbReference type="InterPro" id="IPR001242">
    <property type="entry name" value="Condensation_dom"/>
</dbReference>
<dbReference type="Pfam" id="PF22621">
    <property type="entry name" value="CurL-like_PKS_C"/>
    <property type="match status" value="1"/>
</dbReference>
<comment type="caution">
    <text evidence="8">The sequence shown here is derived from an EMBL/GenBank/DDBJ whole genome shotgun (WGS) entry which is preliminary data.</text>
</comment>
<dbReference type="InterPro" id="IPR023213">
    <property type="entry name" value="CAT-like_dom_sf"/>
</dbReference>
<sequence length="3459" mass="394858">MEKYTGLEIAIIGMSGRFPEADNINQYWENLKNGKDCISDFSKEEIINEGELESLVNDPLYVRSNAYLKNKKYFDSDFFGYTPHEAELMDPQVRIYHECCWEALEDSGYSVMNNDARVGVFASGSPSTAWQLFSLRNNQERFVDDFTASHLRDATFLSSRISYKFNLKGPAVFIQTACSSSLVAIHEACNSLLLGECTMALAGGVNILNYSKKGYLYQEGMIHSKDGRCRPFDVNSSGTVGGEGAGVVVLKRLKDAIRDRDNIYSIIKGTAINNDGNSKVGYTAPSVKGQVEVIKRAHKMAKVEQETISYIEAHGTATSLGDSIEIEALNEVFGNNKMNTCAIGSVKSSIGHLDTAASVAGFIKTVLAIKNKQIPASLHFTEPNPRIDFNNGPFYVNNELKNWDNNKGPLRAGVSAFGIGGTNAHVVLQEAPTVQHSSETRKDQLIVLSAKTKKSLDENTSQLSEFLKMNKEASLADIAFTLQSGRDRFNYRKMFVCDTIDNAINLLERDETTDVLNTNTQEDLQNVIFMFPGQGSQYINMCKDLYLKEKDFKNKIDECFSIVKNYSSEDFKSILFPNDNQEIVNPKSINDTEYAQPLLFIIEYSIAWLFNLWGIKPNYMIGHSIGEYVAACVSGVFSLEDAIRLVIKRGEVMGKAEKGSMLSVTARKQEIEPLLNSNKGIDLAVINSESSLVVSGTDQEIENFQRQMINLGYQSKRIHTSHAFHSYMMDSILSEFENEFFEISINEPKIPYISNVTGSLVTYDQISKPSYWSKHLRGTVDFFKGSETLLKMGNASFMEIGPGRTLSNYLAESKLLVSDHHIINTIRHSKQEVDDQKYIIEKLGSLWLKGIKISWDGFYSNEERNKVSLPTYSFEKLPYTTNFNLSKLLDSQLKTDNSNENEIISTTENHINITNWKRSLLPNAAIELIENNSDFLVFYGDETFSPYLIQKLVAYGQNVVQVKTGSKFEVLEDGTFQVNMNISDEITKLWDHLMQNKVIVKNIIYCATLEEELQGINYDSIQEKLNKGYLGLSNIAKSLASTVQTVNINITVISNHLANVSEEDKVDPLKSVIHAPARIIPSEITNVKCKVIDIPYPFQTEKELKDYTTKIENEIFYNIDDPYIAYRYNERWVESVENFESNEKINSNVQIIKDGVYVIVGGLGGIGLSIANELALQYGANIVIVHRSDFPKREDWNNWLKSKGDQDTISKKIQQIVNIESIGSNVYLYQVDVSNEEKVQKFIEQINSNHSKLNGMIWAAGEVDYGGIILNRSEEDFINYSSSKIHGLLLFEKYMDFSKLDFLALFSSIGNVIYQVKFGQVGYNAGNEFLENYAHYARKLGINAFTINWCDWLNVGLTVESVRKAEKINDIQLINSKISSAIYPKEGVEIFFKCLQNKAAVYTIYPENLQKSMSLQKNRLNEVKNGLSQTINKENITLEPTNNLKQTLVELYTTFFGKNVGVKDDFFELGGDSLKAMSLVARINQKIGSSLSIGDIYKHPAINDLLIMLANIDSKHKNNIILKAQEQEYYLASSEQKRMYFLQTIDKESVLYNETEVLWTLGNFDKNKVEKIFRQLIERHESLRTSLVIVNDELKQYIIDEFSFELEYLKYDENKYHETIQSFVRPFDLTKAPLLRVGIMEKNSNEHLMIIDSHHIVLDGISRFVLREEFNSLYNGEELPELKLQYKDYAEWQHSTEQQEVIDHQKEFWINEFSGEITPLELPTDYPRSFEKKNEGDFVKFKIAKKESLKLKKVASDVGATMFTVLLSTLNILLSRLGSKEDIAIGTPVSGRQNADLEGLIGMFVNTICLRNYPKGNIRFNDFLSDVKSKTLACLENQSYPFEELVNDLKLERDDRRNPLFDVMFVYQNYEDSKQVTDGLIMKPENFKITSSRFDLTLLVIEEKDELYLRFIYSTELFKRETAERFADYFKKIITTITENASVKLSDIDIISSSERKKLLIDFNNTKVELCNDSNILDLFMDQVAKTPNNIALQHGNQSVSYKELNDKADVIAHMIDSRLEGANHKIGLHFNHSVEMVASLLGVIKSGGAYIPLSAEDPIERKQYILSNCEADLLLIQEELYDQNNLDSHLIEKEKILVVSEINVTKKSLSYPRKKISPDDLIYIIYTSGTTGNPKGVEVKHRNLVNYTLWNIDYHKLSQEDVGLQLLSYHFDGFGSNFYPALLSGGTLVTVPNEYKLDAKYITDTIISNKVSFFAILPGLFDAIVDEITVRNASTDLRFVVLAGEKSTVNLINKSNKILPGLSLENHYGPTETTIGSTHHLELNQNTISIIGQPIWNTSIYILDTNSNLLPIGVVGEICIAGSGVAKGYINNPLLTAEKFIDNPFASKEKMYRTGDAGRWLSNGTIEIVGRIDDQVKIRGYRIELGEIGNQISAFDEIDKAVVVVNEKNDNKYLSAYYISPIEINLSMLKEFLSSRIPEYMIPTFFTRLEELPYTLNGKLDKKALPEPEMYISECVASSTFEEELLVEVWTQVLVADKIGVTDNFFSVGGDSIKSIQISSRLRSLGYEVSVKDILTSQNIRVLATKLRVLESKSDQSMVTGEIILSPIQKWFFSKNTSDQHHFNQSVMLNFTDGIQEETVKAIFYKLQTHHDALRMVYKQDNGKVMQENKSITDSSVSIRVFNLEGEENSEELLFTEAEKMQSSIDIYNGSLMKLGLFHMNTGSRLLVIIHHLVVDGVSWRILLEDIDTLYQQIIKKETLLLPLKTDSFKSWTKNLQHYLKSKTFENSKIYWDNVIQNNVKPLKKDNPDGENTFKMNKVESFKLSKETTASLLSEVHVPFKTQINDILLSALLLSLNRLYNHNEFLIDLEGHGRQQLGLGENIDRTVGWFTSFYPILLEKKSNIISNIIKHVKETLRQVPNNGMDYIIRKYFAETSSEYQSKDEVTAQISFNYLGQFDNEIEGNSFCLAYEAKGDEVSKNKVRDYDWDVSGIVSNGELSMGIMYSSQQYSKETIEKLMAFYNESILEIVEYCCNYNNIELTPSDLTFKDITSEQLIELQEKYEIQDIYPLSPMQEGMLFHSMFDSKSDGYFGQMSFEIDEKLDMEVFERSMNDLVARHDIFRTVFLYEGYERSIQLVLKEKKINIEFNDIRDELINNDLQEVIQKYKSIEKLNPFNLQNDMLMRLRVLQISEKHYAIIWNYHHILMDGWCTATILNEFREIYSKNKRGQDVTLQLVNPYLNYIEWLENKDKESSQKYWKKVLDGFDRLTSFPKKEIIKSKKAEHKPDFQYLTINEEHTSMLNQMASDYGVTINTIIQFVWGMLLAKYNNVDDVVFGTVVSGRPAEIEGIENMIGLFINAIPVRIKYGSEDSLDEILHKIQNNAIENDEHQYHPLSEIQSLSTLGRNLLDHIIVVENYPVIDESDETQSAKNRREDFPVKNVQMYVESNYDLVLVVIPENEIQIKIEYNTNVYENETISNILNHFNQVIHQVMLTSEIV</sequence>
<accession>A0ABX0IQ28</accession>
<dbReference type="PROSITE" id="PS00455">
    <property type="entry name" value="AMP_BINDING"/>
    <property type="match status" value="1"/>
</dbReference>
<dbReference type="InterPro" id="IPR016035">
    <property type="entry name" value="Acyl_Trfase/lysoPLipase"/>
</dbReference>
<comment type="similarity">
    <text evidence="5">In the C-terminal section; belongs to the NRP synthetase family.</text>
</comment>
<dbReference type="Gene3D" id="3.30.300.30">
    <property type="match status" value="1"/>
</dbReference>
<dbReference type="SUPFAM" id="SSF52151">
    <property type="entry name" value="FabD/lysophospholipase-like"/>
    <property type="match status" value="1"/>
</dbReference>
<dbReference type="SUPFAM" id="SSF56801">
    <property type="entry name" value="Acetyl-CoA synthetase-like"/>
    <property type="match status" value="1"/>
</dbReference>
<dbReference type="PROSITE" id="PS52004">
    <property type="entry name" value="KS3_2"/>
    <property type="match status" value="1"/>
</dbReference>
<evidence type="ECO:0000256" key="4">
    <source>
        <dbReference type="ARBA" id="ARBA00022679"/>
    </source>
</evidence>
<dbReference type="Proteomes" id="UP000817854">
    <property type="component" value="Unassembled WGS sequence"/>
</dbReference>
<evidence type="ECO:0000313" key="8">
    <source>
        <dbReference type="EMBL" id="NHN25922.1"/>
    </source>
</evidence>
<dbReference type="PROSITE" id="PS50075">
    <property type="entry name" value="CARRIER"/>
    <property type="match status" value="2"/>
</dbReference>
<evidence type="ECO:0000256" key="2">
    <source>
        <dbReference type="ARBA" id="ARBA00022450"/>
    </source>
</evidence>
<dbReference type="Gene3D" id="3.40.366.10">
    <property type="entry name" value="Malonyl-Coenzyme A Acyl Carrier Protein, domain 2"/>
    <property type="match status" value="1"/>
</dbReference>
<proteinExistence type="inferred from homology"/>
<dbReference type="NCBIfam" id="TIGR01720">
    <property type="entry name" value="NRPS-para261"/>
    <property type="match status" value="1"/>
</dbReference>
<dbReference type="Gene3D" id="3.40.47.10">
    <property type="match status" value="1"/>
</dbReference>
<dbReference type="SMART" id="SM00822">
    <property type="entry name" value="PKS_KR"/>
    <property type="match status" value="1"/>
</dbReference>
<dbReference type="CDD" id="cd19543">
    <property type="entry name" value="DCL_NRPS"/>
    <property type="match status" value="1"/>
</dbReference>
<protein>
    <submittedName>
        <fullName evidence="8">Amino acid adenylation domain-containing protein</fullName>
    </submittedName>
</protein>
<reference evidence="8" key="1">
    <citation type="submission" date="2019-05" db="EMBL/GenBank/DDBJ databases">
        <authorList>
            <person name="Lianzixin W."/>
        </authorList>
    </citation>
    <scope>NUCLEOTIDE SEQUENCE</scope>
    <source>
        <strain evidence="8">EC11</strain>
    </source>
</reference>
<feature type="domain" description="Carrier" evidence="6">
    <location>
        <begin position="1439"/>
        <end position="1513"/>
    </location>
</feature>
<dbReference type="SUPFAM" id="SSF47336">
    <property type="entry name" value="ACP-like"/>
    <property type="match status" value="2"/>
</dbReference>
<evidence type="ECO:0000259" key="7">
    <source>
        <dbReference type="PROSITE" id="PS52004"/>
    </source>
</evidence>
<dbReference type="SUPFAM" id="SSF51735">
    <property type="entry name" value="NAD(P)-binding Rossmann-fold domains"/>
    <property type="match status" value="1"/>
</dbReference>
<dbReference type="PANTHER" id="PTHR45398:SF1">
    <property type="entry name" value="ENZYME, PUTATIVE (JCVI)-RELATED"/>
    <property type="match status" value="1"/>
</dbReference>
<dbReference type="Gene3D" id="3.40.50.980">
    <property type="match status" value="2"/>
</dbReference>
<dbReference type="SMART" id="SM00825">
    <property type="entry name" value="PKS_KS"/>
    <property type="match status" value="1"/>
</dbReference>
<dbReference type="Gene3D" id="3.30.559.30">
    <property type="entry name" value="Nonribosomal peptide synthetase, condensation domain"/>
    <property type="match status" value="3"/>
</dbReference>
<evidence type="ECO:0000313" key="9">
    <source>
        <dbReference type="Proteomes" id="UP000817854"/>
    </source>
</evidence>
<dbReference type="SUPFAM" id="SSF52777">
    <property type="entry name" value="CoA-dependent acyltransferases"/>
    <property type="match status" value="6"/>
</dbReference>
<dbReference type="PROSITE" id="PS00606">
    <property type="entry name" value="KS3_1"/>
    <property type="match status" value="1"/>
</dbReference>
<keyword evidence="9" id="KW-1185">Reference proteome</keyword>
<dbReference type="SUPFAM" id="SSF53901">
    <property type="entry name" value="Thiolase-like"/>
    <property type="match status" value="1"/>
</dbReference>
<dbReference type="InterPro" id="IPR014043">
    <property type="entry name" value="Acyl_transferase_dom"/>
</dbReference>
<dbReference type="InterPro" id="IPR016036">
    <property type="entry name" value="Malonyl_transacylase_ACP-bd"/>
</dbReference>
<dbReference type="Gene3D" id="3.30.70.250">
    <property type="entry name" value="Malonyl-CoA ACP transacylase, ACP-binding"/>
    <property type="match status" value="1"/>
</dbReference>
<dbReference type="SMART" id="SM00827">
    <property type="entry name" value="PKS_AT"/>
    <property type="match status" value="1"/>
</dbReference>
<dbReference type="Pfam" id="PF02801">
    <property type="entry name" value="Ketoacyl-synt_C"/>
    <property type="match status" value="1"/>
</dbReference>
<dbReference type="SUPFAM" id="SSF55048">
    <property type="entry name" value="Probable ACP-binding domain of malonyl-CoA ACP transacylase"/>
    <property type="match status" value="1"/>
</dbReference>
<dbReference type="Pfam" id="PF00668">
    <property type="entry name" value="Condensation"/>
    <property type="match status" value="3"/>
</dbReference>
<dbReference type="InterPro" id="IPR020845">
    <property type="entry name" value="AMP-binding_CS"/>
</dbReference>
<dbReference type="InterPro" id="IPR001227">
    <property type="entry name" value="Ac_transferase_dom_sf"/>
</dbReference>
<dbReference type="NCBIfam" id="TIGR01733">
    <property type="entry name" value="AA-adenyl-dom"/>
    <property type="match status" value="1"/>
</dbReference>
<dbReference type="Pfam" id="PF21394">
    <property type="entry name" value="Beta-ketacyl_N"/>
    <property type="match status" value="1"/>
</dbReference>
<dbReference type="Gene3D" id="2.30.38.10">
    <property type="entry name" value="Luciferase, Domain 3"/>
    <property type="match status" value="1"/>
</dbReference>
<name>A0ABX0IQ28_9FLAO</name>
<dbReference type="InterPro" id="IPR036291">
    <property type="entry name" value="NAD(P)-bd_dom_sf"/>
</dbReference>
<dbReference type="Pfam" id="PF00501">
    <property type="entry name" value="AMP-binding"/>
    <property type="match status" value="1"/>
</dbReference>
<dbReference type="InterPro" id="IPR045851">
    <property type="entry name" value="AMP-bd_C_sf"/>
</dbReference>
<evidence type="ECO:0000259" key="6">
    <source>
        <dbReference type="PROSITE" id="PS50075"/>
    </source>
</evidence>
<dbReference type="InterPro" id="IPR006162">
    <property type="entry name" value="Ppantetheine_attach_site"/>
</dbReference>
<keyword evidence="2" id="KW-0596">Phosphopantetheine</keyword>
<dbReference type="PROSITE" id="PS00012">
    <property type="entry name" value="PHOSPHOPANTETHEINE"/>
    <property type="match status" value="1"/>
</dbReference>
<dbReference type="InterPro" id="IPR000873">
    <property type="entry name" value="AMP-dep_synth/lig_dom"/>
</dbReference>
<dbReference type="InterPro" id="IPR009081">
    <property type="entry name" value="PP-bd_ACP"/>
</dbReference>
<dbReference type="PANTHER" id="PTHR45398">
    <property type="match status" value="1"/>
</dbReference>
<dbReference type="RefSeq" id="WP_140962259.1">
    <property type="nucleotide sequence ID" value="NZ_VEVQ02000005.1"/>
</dbReference>
<keyword evidence="3" id="KW-0597">Phosphoprotein</keyword>
<feature type="domain" description="Ketosynthase family 3 (KS3)" evidence="7">
    <location>
        <begin position="6"/>
        <end position="430"/>
    </location>
</feature>
<dbReference type="Pfam" id="PF08659">
    <property type="entry name" value="KR"/>
    <property type="match status" value="1"/>
</dbReference>
<dbReference type="InterPro" id="IPR013968">
    <property type="entry name" value="PKS_KR"/>
</dbReference>
<reference evidence="8" key="2">
    <citation type="submission" date="2020-02" db="EMBL/GenBank/DDBJ databases">
        <title>Flavobacterium profundi sp. nov., isolated from a deep-sea seamount.</title>
        <authorList>
            <person name="Zhang D.-C."/>
        </authorList>
    </citation>
    <scope>NUCLEOTIDE SEQUENCE</scope>
    <source>
        <strain evidence="8">EC11</strain>
    </source>
</reference>
<dbReference type="Pfam" id="PF00698">
    <property type="entry name" value="Acyl_transf_1"/>
    <property type="match status" value="1"/>
</dbReference>
<dbReference type="InterPro" id="IPR010060">
    <property type="entry name" value="NRPS_synth"/>
</dbReference>
<dbReference type="InterPro" id="IPR014031">
    <property type="entry name" value="Ketoacyl_synth_C"/>
</dbReference>
<dbReference type="Pfam" id="PF00109">
    <property type="entry name" value="ketoacyl-synt"/>
    <property type="match status" value="1"/>
</dbReference>
<evidence type="ECO:0000256" key="5">
    <source>
        <dbReference type="ARBA" id="ARBA00029443"/>
    </source>
</evidence>
<dbReference type="Gene3D" id="3.30.70.3290">
    <property type="match status" value="1"/>
</dbReference>
<evidence type="ECO:0000256" key="1">
    <source>
        <dbReference type="ARBA" id="ARBA00001957"/>
    </source>
</evidence>
<dbReference type="InterPro" id="IPR018201">
    <property type="entry name" value="Ketoacyl_synth_AS"/>
</dbReference>
<dbReference type="CDD" id="cd05930">
    <property type="entry name" value="A_NRPS"/>
    <property type="match status" value="1"/>
</dbReference>
<evidence type="ECO:0000256" key="3">
    <source>
        <dbReference type="ARBA" id="ARBA00022553"/>
    </source>
</evidence>